<dbReference type="AlphaFoldDB" id="A0A7N2KMK0"/>
<name>A0A7N2KMK0_QUELO</name>
<reference evidence="2" key="2">
    <citation type="submission" date="2021-01" db="UniProtKB">
        <authorList>
            <consortium name="EnsemblPlants"/>
        </authorList>
    </citation>
    <scope>IDENTIFICATION</scope>
</reference>
<keyword evidence="3" id="KW-1185">Reference proteome</keyword>
<sequence length="569" mass="63018">MNRKGIVESDEKQDAVMKDNPVKTIHLPYKWFSQSRICSVCERTLPDNDPTFLCKFCNLNAFISVSSAFKRLFRVLMSIASDTKVLTVICFDRVVRVLFGCSADDFFNFAKLHLFTDSLLKRKGSWEEEAELSRSTKKVKDIHHAGFNDGSSESGQSHDYQNTWGASKRTFKEKLVGEIPGAYAEAFDFSDLMDMEAESDDEVEELREGLAAVKLTRETKLRIRKPWANALIIKLHGRAIGFNFLQSKLNLLWKPSGRIDFVELGKDFYSENPLAKCSELATTQPWRPEGGHKAETCQYTIKRPEMLAGGSPVKGGVDTALDQSINPRGVYDLSSTSSGSGTTNVREPSAEDDRYGPWMLVSCRKPGHNRTKNAVTGESSNSGMRQSSLGHGLGSFKGFMGWAGTKSSVEANGLMRTNRSVKGSGLVRVGLETKFAKGGVDECPGKTSSPSVKGKKDIARKKAVKLLTKSDLAGKQLHNTDNSFLSRSKKGERDHDLFQFKADDQADLYHHPRRSGYGDLEADWRVEQSEVLAAGSQHKEDEPTVDGTNQRRGYRGGSTMGLEDFASSA</sequence>
<dbReference type="Proteomes" id="UP000594261">
    <property type="component" value="Chromosome 1"/>
</dbReference>
<evidence type="ECO:0000313" key="3">
    <source>
        <dbReference type="Proteomes" id="UP000594261"/>
    </source>
</evidence>
<dbReference type="Gene3D" id="2.40.50.140">
    <property type="entry name" value="Nucleic acid-binding proteins"/>
    <property type="match status" value="1"/>
</dbReference>
<dbReference type="EnsemblPlants" id="QL01p015485:mrna">
    <property type="protein sequence ID" value="QL01p015485:mrna"/>
    <property type="gene ID" value="QL01p015485"/>
</dbReference>
<feature type="compositionally biased region" description="Low complexity" evidence="1">
    <location>
        <begin position="334"/>
        <end position="343"/>
    </location>
</feature>
<evidence type="ECO:0000313" key="2">
    <source>
        <dbReference type="EnsemblPlants" id="QL01p015485:mrna"/>
    </source>
</evidence>
<organism evidence="2 3">
    <name type="scientific">Quercus lobata</name>
    <name type="common">Valley oak</name>
    <dbReference type="NCBI Taxonomy" id="97700"/>
    <lineage>
        <taxon>Eukaryota</taxon>
        <taxon>Viridiplantae</taxon>
        <taxon>Streptophyta</taxon>
        <taxon>Embryophyta</taxon>
        <taxon>Tracheophyta</taxon>
        <taxon>Spermatophyta</taxon>
        <taxon>Magnoliopsida</taxon>
        <taxon>eudicotyledons</taxon>
        <taxon>Gunneridae</taxon>
        <taxon>Pentapetalae</taxon>
        <taxon>rosids</taxon>
        <taxon>fabids</taxon>
        <taxon>Fagales</taxon>
        <taxon>Fagaceae</taxon>
        <taxon>Quercus</taxon>
    </lineage>
</organism>
<dbReference type="InterPro" id="IPR012340">
    <property type="entry name" value="NA-bd_OB-fold"/>
</dbReference>
<dbReference type="SUPFAM" id="SSF50249">
    <property type="entry name" value="Nucleic acid-binding proteins"/>
    <property type="match status" value="1"/>
</dbReference>
<reference evidence="2 3" key="1">
    <citation type="journal article" date="2016" name="G3 (Bethesda)">
        <title>First Draft Assembly and Annotation of the Genome of a California Endemic Oak Quercus lobata Nee (Fagaceae).</title>
        <authorList>
            <person name="Sork V.L."/>
            <person name="Fitz-Gibbon S.T."/>
            <person name="Puiu D."/>
            <person name="Crepeau M."/>
            <person name="Gugger P.F."/>
            <person name="Sherman R."/>
            <person name="Stevens K."/>
            <person name="Langley C.H."/>
            <person name="Pellegrini M."/>
            <person name="Salzberg S.L."/>
        </authorList>
    </citation>
    <scope>NUCLEOTIDE SEQUENCE [LARGE SCALE GENOMIC DNA]</scope>
    <source>
        <strain evidence="2 3">cv. SW786</strain>
    </source>
</reference>
<feature type="compositionally biased region" description="Polar residues" evidence="1">
    <location>
        <begin position="372"/>
        <end position="386"/>
    </location>
</feature>
<proteinExistence type="predicted"/>
<protein>
    <submittedName>
        <fullName evidence="2">Uncharacterized protein</fullName>
    </submittedName>
</protein>
<feature type="region of interest" description="Disordered" evidence="1">
    <location>
        <begin position="531"/>
        <end position="569"/>
    </location>
</feature>
<dbReference type="EMBL" id="LRBV02000001">
    <property type="status" value="NOT_ANNOTATED_CDS"/>
    <property type="molecule type" value="Genomic_DNA"/>
</dbReference>
<dbReference type="Gramene" id="QL01p015485:mrna">
    <property type="protein sequence ID" value="QL01p015485:mrna"/>
    <property type="gene ID" value="QL01p015485"/>
</dbReference>
<feature type="region of interest" description="Disordered" evidence="1">
    <location>
        <begin position="328"/>
        <end position="386"/>
    </location>
</feature>
<dbReference type="InParanoid" id="A0A7N2KMK0"/>
<evidence type="ECO:0000256" key="1">
    <source>
        <dbReference type="SAM" id="MobiDB-lite"/>
    </source>
</evidence>
<accession>A0A7N2KMK0</accession>